<dbReference type="InterPro" id="IPR008835">
    <property type="entry name" value="Sclerostin/SOSTDC1"/>
</dbReference>
<proteinExistence type="inferred from homology"/>
<dbReference type="Pfam" id="PF05463">
    <property type="entry name" value="Sclerostin"/>
    <property type="match status" value="1"/>
</dbReference>
<dbReference type="GO" id="GO:0016055">
    <property type="term" value="P:Wnt signaling pathway"/>
    <property type="evidence" value="ECO:0007669"/>
    <property type="project" value="UniProtKB-KW"/>
</dbReference>
<comment type="similarity">
    <text evidence="2">Belongs to the sclerostin family.</text>
</comment>
<comment type="caution">
    <text evidence="8">Lacks conserved residue(s) required for the propagation of feature annotation.</text>
</comment>
<feature type="chain" id="PRO_5005582619" description="CTCK domain-containing protein" evidence="10">
    <location>
        <begin position="22"/>
        <end position="252"/>
    </location>
</feature>
<dbReference type="InterPro" id="IPR006207">
    <property type="entry name" value="Cys_knot_C"/>
</dbReference>
<keyword evidence="4" id="KW-0879">Wnt signaling pathway</keyword>
<evidence type="ECO:0000256" key="6">
    <source>
        <dbReference type="ARBA" id="ARBA00023157"/>
    </source>
</evidence>
<evidence type="ECO:0000256" key="7">
    <source>
        <dbReference type="ARBA" id="ARBA00023180"/>
    </source>
</evidence>
<feature type="compositionally biased region" description="Basic residues" evidence="9">
    <location>
        <begin position="220"/>
        <end position="252"/>
    </location>
</feature>
<dbReference type="Gene3D" id="2.10.90.10">
    <property type="entry name" value="Cystine-knot cytokines"/>
    <property type="match status" value="1"/>
</dbReference>
<keyword evidence="3" id="KW-0964">Secreted</keyword>
<name>A0A0L8FWY8_OCTBM</name>
<dbReference type="InterPro" id="IPR029034">
    <property type="entry name" value="Cystine-knot_cytokine"/>
</dbReference>
<evidence type="ECO:0000256" key="8">
    <source>
        <dbReference type="PROSITE-ProRule" id="PRU00039"/>
    </source>
</evidence>
<dbReference type="GO" id="GO:0030178">
    <property type="term" value="P:negative regulation of Wnt signaling pathway"/>
    <property type="evidence" value="ECO:0007669"/>
    <property type="project" value="TreeGrafter"/>
</dbReference>
<evidence type="ECO:0000256" key="10">
    <source>
        <dbReference type="SAM" id="SignalP"/>
    </source>
</evidence>
<feature type="region of interest" description="Disordered" evidence="9">
    <location>
        <begin position="216"/>
        <end position="252"/>
    </location>
</feature>
<dbReference type="GO" id="GO:0005615">
    <property type="term" value="C:extracellular space"/>
    <property type="evidence" value="ECO:0007669"/>
    <property type="project" value="InterPro"/>
</dbReference>
<keyword evidence="7" id="KW-0325">Glycoprotein</keyword>
<evidence type="ECO:0000256" key="4">
    <source>
        <dbReference type="ARBA" id="ARBA00022687"/>
    </source>
</evidence>
<keyword evidence="6" id="KW-1015">Disulfide bond</keyword>
<dbReference type="PANTHER" id="PTHR14903:SF6">
    <property type="entry name" value="CTCK DOMAIN-CONTAINING PROTEIN"/>
    <property type="match status" value="1"/>
</dbReference>
<evidence type="ECO:0000256" key="2">
    <source>
        <dbReference type="ARBA" id="ARBA00007850"/>
    </source>
</evidence>
<accession>A0A0L8FWY8</accession>
<organism evidence="12">
    <name type="scientific">Octopus bimaculoides</name>
    <name type="common">California two-spotted octopus</name>
    <dbReference type="NCBI Taxonomy" id="37653"/>
    <lineage>
        <taxon>Eukaryota</taxon>
        <taxon>Metazoa</taxon>
        <taxon>Spiralia</taxon>
        <taxon>Lophotrochozoa</taxon>
        <taxon>Mollusca</taxon>
        <taxon>Cephalopoda</taxon>
        <taxon>Coleoidea</taxon>
        <taxon>Octopodiformes</taxon>
        <taxon>Octopoda</taxon>
        <taxon>Incirrata</taxon>
        <taxon>Octopodidae</taxon>
        <taxon>Octopus</taxon>
    </lineage>
</organism>
<sequence length="252" mass="29154">MGDKGTLLPALFTMLLALVAGTKEDRAANKTLRHSPMTTTTATTASTRIGARGNNASMVGLSEPATTSQPEHVHAPNYIYHGGVLIDYNVFYNMTYGQNTSIEPTWSSPYRDDIQMGCKELRSKKYISDGSCTSIKPVMEMICTGYCLPIDKLPWYAEYVKYWSRTKILEWRCVEERIRRKEVPLLCNDGQIKYYNIKVVKSCTCKRYHPNENRSDYKIKYKTSRKSRRHRKRGRRTKSRKNRKNKTLRKTN</sequence>
<evidence type="ECO:0000313" key="12">
    <source>
        <dbReference type="EMBL" id="KOF69251.1"/>
    </source>
</evidence>
<keyword evidence="5 10" id="KW-0732">Signal</keyword>
<dbReference type="GO" id="GO:0036122">
    <property type="term" value="F:BMP binding"/>
    <property type="evidence" value="ECO:0007669"/>
    <property type="project" value="TreeGrafter"/>
</dbReference>
<protein>
    <recommendedName>
        <fullName evidence="11">CTCK domain-containing protein</fullName>
    </recommendedName>
</protein>
<evidence type="ECO:0000256" key="3">
    <source>
        <dbReference type="ARBA" id="ARBA00022525"/>
    </source>
</evidence>
<evidence type="ECO:0000256" key="9">
    <source>
        <dbReference type="SAM" id="MobiDB-lite"/>
    </source>
</evidence>
<gene>
    <name evidence="12" type="ORF">OCBIM_22005430mg</name>
</gene>
<dbReference type="EMBL" id="KQ425603">
    <property type="protein sequence ID" value="KOF69251.1"/>
    <property type="molecule type" value="Genomic_DNA"/>
</dbReference>
<dbReference type="KEGG" id="obi:106880608"/>
<dbReference type="AlphaFoldDB" id="A0A0L8FWY8"/>
<evidence type="ECO:0000256" key="5">
    <source>
        <dbReference type="ARBA" id="ARBA00022729"/>
    </source>
</evidence>
<evidence type="ECO:0000256" key="1">
    <source>
        <dbReference type="ARBA" id="ARBA00004613"/>
    </source>
</evidence>
<comment type="subcellular location">
    <subcellularLocation>
        <location evidence="1">Secreted</location>
    </subcellularLocation>
</comment>
<dbReference type="OrthoDB" id="6624188at2759"/>
<evidence type="ECO:0000259" key="11">
    <source>
        <dbReference type="PROSITE" id="PS01225"/>
    </source>
</evidence>
<dbReference type="PROSITE" id="PS01225">
    <property type="entry name" value="CTCK_2"/>
    <property type="match status" value="1"/>
</dbReference>
<dbReference type="PANTHER" id="PTHR14903">
    <property type="entry name" value="SCLEROSTIN-RELATED"/>
    <property type="match status" value="1"/>
</dbReference>
<dbReference type="GO" id="GO:0030514">
    <property type="term" value="P:negative regulation of BMP signaling pathway"/>
    <property type="evidence" value="ECO:0007669"/>
    <property type="project" value="TreeGrafter"/>
</dbReference>
<feature type="domain" description="CTCK" evidence="11">
    <location>
        <begin position="118"/>
        <end position="210"/>
    </location>
</feature>
<reference evidence="12" key="1">
    <citation type="submission" date="2015-07" db="EMBL/GenBank/DDBJ databases">
        <title>MeaNS - Measles Nucleotide Surveillance Program.</title>
        <authorList>
            <person name="Tran T."/>
            <person name="Druce J."/>
        </authorList>
    </citation>
    <scope>NUCLEOTIDE SEQUENCE</scope>
    <source>
        <strain evidence="12">UCB-OBI-ISO-001</strain>
        <tissue evidence="12">Gonad</tissue>
    </source>
</reference>
<feature type="signal peptide" evidence="10">
    <location>
        <begin position="1"/>
        <end position="21"/>
    </location>
</feature>